<name>A0A2A2J9M9_9BILA</name>
<organism evidence="2 3">
    <name type="scientific">Diploscapter pachys</name>
    <dbReference type="NCBI Taxonomy" id="2018661"/>
    <lineage>
        <taxon>Eukaryota</taxon>
        <taxon>Metazoa</taxon>
        <taxon>Ecdysozoa</taxon>
        <taxon>Nematoda</taxon>
        <taxon>Chromadorea</taxon>
        <taxon>Rhabditida</taxon>
        <taxon>Rhabditina</taxon>
        <taxon>Rhabditomorpha</taxon>
        <taxon>Rhabditoidea</taxon>
        <taxon>Rhabditidae</taxon>
        <taxon>Diploscapter</taxon>
    </lineage>
</organism>
<accession>A0A2A2J9M9</accession>
<evidence type="ECO:0000256" key="1">
    <source>
        <dbReference type="SAM" id="MobiDB-lite"/>
    </source>
</evidence>
<dbReference type="Proteomes" id="UP000218231">
    <property type="component" value="Unassembled WGS sequence"/>
</dbReference>
<proteinExistence type="predicted"/>
<reference evidence="2 3" key="1">
    <citation type="journal article" date="2017" name="Curr. Biol.">
        <title>Genome architecture and evolution of a unichromosomal asexual nematode.</title>
        <authorList>
            <person name="Fradin H."/>
            <person name="Zegar C."/>
            <person name="Gutwein M."/>
            <person name="Lucas J."/>
            <person name="Kovtun M."/>
            <person name="Corcoran D."/>
            <person name="Baugh L.R."/>
            <person name="Kiontke K."/>
            <person name="Gunsalus K."/>
            <person name="Fitch D.H."/>
            <person name="Piano F."/>
        </authorList>
    </citation>
    <scope>NUCLEOTIDE SEQUENCE [LARGE SCALE GENOMIC DNA]</scope>
    <source>
        <strain evidence="2">PF1309</strain>
    </source>
</reference>
<sequence length="78" mass="9021">MGTETEMDRDYRTIDPGREIDDDLKGWLTVNSTENPNRYNDWAVMGISMANCLADCLSHKKTRRRTEPSTGRRRRSTA</sequence>
<dbReference type="AlphaFoldDB" id="A0A2A2J9M9"/>
<dbReference type="EMBL" id="LIAE01010589">
    <property type="protein sequence ID" value="PAV58309.1"/>
    <property type="molecule type" value="Genomic_DNA"/>
</dbReference>
<keyword evidence="3" id="KW-1185">Reference proteome</keyword>
<protein>
    <submittedName>
        <fullName evidence="2">Uncharacterized protein</fullName>
    </submittedName>
</protein>
<gene>
    <name evidence="2" type="ORF">WR25_02215</name>
</gene>
<comment type="caution">
    <text evidence="2">The sequence shown here is derived from an EMBL/GenBank/DDBJ whole genome shotgun (WGS) entry which is preliminary data.</text>
</comment>
<feature type="region of interest" description="Disordered" evidence="1">
    <location>
        <begin position="58"/>
        <end position="78"/>
    </location>
</feature>
<evidence type="ECO:0000313" key="3">
    <source>
        <dbReference type="Proteomes" id="UP000218231"/>
    </source>
</evidence>
<evidence type="ECO:0000313" key="2">
    <source>
        <dbReference type="EMBL" id="PAV58309.1"/>
    </source>
</evidence>